<reference evidence="1 2" key="1">
    <citation type="submission" date="2020-08" db="EMBL/GenBank/DDBJ databases">
        <title>Genomic Encyclopedia of Type Strains, Phase IV (KMG-IV): sequencing the most valuable type-strain genomes for metagenomic binning, comparative biology and taxonomic classification.</title>
        <authorList>
            <person name="Goeker M."/>
        </authorList>
    </citation>
    <scope>NUCLEOTIDE SEQUENCE [LARGE SCALE GENOMIC DNA]</scope>
    <source>
        <strain evidence="1 2">DSM 10633</strain>
    </source>
</reference>
<evidence type="ECO:0000313" key="2">
    <source>
        <dbReference type="Proteomes" id="UP000557217"/>
    </source>
</evidence>
<comment type="caution">
    <text evidence="1">The sequence shown here is derived from an EMBL/GenBank/DDBJ whole genome shotgun (WGS) entry which is preliminary data.</text>
</comment>
<accession>A0A840PW00</accession>
<organism evidence="1 2">
    <name type="scientific">Ureibacillus thermosphaericus</name>
    <dbReference type="NCBI Taxonomy" id="51173"/>
    <lineage>
        <taxon>Bacteria</taxon>
        <taxon>Bacillati</taxon>
        <taxon>Bacillota</taxon>
        <taxon>Bacilli</taxon>
        <taxon>Bacillales</taxon>
        <taxon>Caryophanaceae</taxon>
        <taxon>Ureibacillus</taxon>
    </lineage>
</organism>
<proteinExistence type="predicted"/>
<protein>
    <submittedName>
        <fullName evidence="1">Uncharacterized protein</fullName>
    </submittedName>
</protein>
<dbReference type="AlphaFoldDB" id="A0A840PW00"/>
<evidence type="ECO:0000313" key="1">
    <source>
        <dbReference type="EMBL" id="MBB5148892.1"/>
    </source>
</evidence>
<gene>
    <name evidence="1" type="ORF">HNR36_001278</name>
</gene>
<dbReference type="Proteomes" id="UP000557217">
    <property type="component" value="Unassembled WGS sequence"/>
</dbReference>
<keyword evidence="2" id="KW-1185">Reference proteome</keyword>
<name>A0A840PW00_URETH</name>
<sequence length="52" mass="6267">MKRDVHTNIYNVWAFFLLKLGKIILYSGRKGKKVQIMYFVVVSNRKRFMNDV</sequence>
<dbReference type="EMBL" id="JACHGZ010000011">
    <property type="protein sequence ID" value="MBB5148892.1"/>
    <property type="molecule type" value="Genomic_DNA"/>
</dbReference>